<dbReference type="OrthoDB" id="108724at2759"/>
<organism evidence="2 3">
    <name type="scientific">Phytophthora boehmeriae</name>
    <dbReference type="NCBI Taxonomy" id="109152"/>
    <lineage>
        <taxon>Eukaryota</taxon>
        <taxon>Sar</taxon>
        <taxon>Stramenopiles</taxon>
        <taxon>Oomycota</taxon>
        <taxon>Peronosporomycetes</taxon>
        <taxon>Peronosporales</taxon>
        <taxon>Peronosporaceae</taxon>
        <taxon>Phytophthora</taxon>
    </lineage>
</organism>
<dbReference type="EMBL" id="JAGDFL010000679">
    <property type="protein sequence ID" value="KAG7383039.1"/>
    <property type="molecule type" value="Genomic_DNA"/>
</dbReference>
<feature type="compositionally biased region" description="Basic and acidic residues" evidence="1">
    <location>
        <begin position="1"/>
        <end position="11"/>
    </location>
</feature>
<accession>A0A8T1VSC7</accession>
<feature type="compositionally biased region" description="Basic and acidic residues" evidence="1">
    <location>
        <begin position="37"/>
        <end position="64"/>
    </location>
</feature>
<dbReference type="AlphaFoldDB" id="A0A8T1VSC7"/>
<dbReference type="Proteomes" id="UP000693981">
    <property type="component" value="Unassembled WGS sequence"/>
</dbReference>
<feature type="compositionally biased region" description="Acidic residues" evidence="1">
    <location>
        <begin position="12"/>
        <end position="26"/>
    </location>
</feature>
<gene>
    <name evidence="2" type="ORF">PHYBOEH_010101</name>
</gene>
<proteinExistence type="predicted"/>
<keyword evidence="3" id="KW-1185">Reference proteome</keyword>
<comment type="caution">
    <text evidence="2">The sequence shown here is derived from an EMBL/GenBank/DDBJ whole genome shotgun (WGS) entry which is preliminary data.</text>
</comment>
<protein>
    <submittedName>
        <fullName evidence="2">Uncharacterized protein</fullName>
    </submittedName>
</protein>
<feature type="region of interest" description="Disordered" evidence="1">
    <location>
        <begin position="1"/>
        <end position="64"/>
    </location>
</feature>
<sequence>MPGSFDRHWSDGDDDYDERDGCEVDSDSTSSGNRPTPVDEDKYMSEFRGDHWPFAHSDSDEQPSFEERDSLANVLNNLLSRGQSELPFAGRKDKLLATTTLEVDGIGPVTLPMGEVQAAELLALYPSSQCKHVGEIAKKHVKLDETEWFYKIEPLMKPIARHLGLKRMVDDEEELLYWELQKLVLYGEGQSPMDTIESTEKEGEAEAIVVVQLPSISRGGVVIVRGDDSEQRYELDGTSSKSNTKSNFVVLPSRASFALEGTPNQLHAALIFSIHLEPEQRYLSRALVEEPLCAAVSRALKRKHLHYPSVLLLKSKYTGEDLDSDGLSALTGVDRSRLKVLEGLNAVLPATHKLQFIPIEMVHEVTYNCLGDIDDWEEDDRKDFFVWYSIGARTQPSRRFDCEESDVGLEYMNPDDESFQEMWMVPPESTITMPSDEPYRPFPTKRTRRSRFAIIIMPNAKAVQHIGNLSGKEVAAAYVRHQSPADPAKLRTLLKKSNKYDTSKEWFRTVCDCLVKVDDMALVELFFKRFRYNEYVDVDLAKPIASLTRKFGWKSIEPLYLTCFRDTTTIELFLNLTVHVADALDGHKAQKKVLKTFCSEALYWAPHRLGQYPEIGKLWGCVVRTESKSVFGSLVKLFHRLGPDYWGSVIDHLAKYADKVGFSAKESDAFYVLVNALLDCLEQVVAKSGQRGVWEIPDAQFPDDPTVEAFLRGPEQYMTLPSCKDPKKRLNPIDGL</sequence>
<evidence type="ECO:0000313" key="2">
    <source>
        <dbReference type="EMBL" id="KAG7383039.1"/>
    </source>
</evidence>
<evidence type="ECO:0000256" key="1">
    <source>
        <dbReference type="SAM" id="MobiDB-lite"/>
    </source>
</evidence>
<reference evidence="2" key="1">
    <citation type="submission" date="2021-02" db="EMBL/GenBank/DDBJ databases">
        <authorList>
            <person name="Palmer J.M."/>
        </authorList>
    </citation>
    <scope>NUCLEOTIDE SEQUENCE</scope>
    <source>
        <strain evidence="2">SCRP23</strain>
    </source>
</reference>
<evidence type="ECO:0000313" key="3">
    <source>
        <dbReference type="Proteomes" id="UP000693981"/>
    </source>
</evidence>
<name>A0A8T1VSC7_9STRA</name>